<dbReference type="GO" id="GO:0005886">
    <property type="term" value="C:plasma membrane"/>
    <property type="evidence" value="ECO:0007669"/>
    <property type="project" value="TreeGrafter"/>
</dbReference>
<dbReference type="AlphaFoldDB" id="A0A1L7CIN1"/>
<gene>
    <name evidence="8" type="ORF">CAQU_11935</name>
</gene>
<dbReference type="InterPro" id="IPR007267">
    <property type="entry name" value="GtrA_DPMS_TM"/>
</dbReference>
<protein>
    <recommendedName>
        <fullName evidence="7">GtrA/DPMS transmembrane domain-containing protein</fullName>
    </recommendedName>
</protein>
<sequence>MTKQLVRFVLVGIVSACVDYGSRTLLLHVVSPMLARGGSYILGSTCAYFLNSFFTFSGERTRAEMTRAALSYVFCFIAAVGVDAIVRNIYHGPMYMFLAWFFSQAVATVLNFLLQRNWVFQSRS</sequence>
<dbReference type="PANTHER" id="PTHR38459">
    <property type="entry name" value="PROPHAGE BACTOPRENOL-LINKED GLUCOSE TRANSLOCASE HOMOLOG"/>
    <property type="match status" value="1"/>
</dbReference>
<keyword evidence="5 6" id="KW-0472">Membrane</keyword>
<dbReference type="Proteomes" id="UP000185478">
    <property type="component" value="Chromosome"/>
</dbReference>
<evidence type="ECO:0000259" key="7">
    <source>
        <dbReference type="Pfam" id="PF04138"/>
    </source>
</evidence>
<evidence type="ECO:0000256" key="3">
    <source>
        <dbReference type="ARBA" id="ARBA00022692"/>
    </source>
</evidence>
<evidence type="ECO:0000256" key="6">
    <source>
        <dbReference type="SAM" id="Phobius"/>
    </source>
</evidence>
<accession>A0A1L7CIN1</accession>
<dbReference type="KEGG" id="caqu:CAQU_11935"/>
<proteinExistence type="inferred from homology"/>
<evidence type="ECO:0000256" key="4">
    <source>
        <dbReference type="ARBA" id="ARBA00022989"/>
    </source>
</evidence>
<dbReference type="PANTHER" id="PTHR38459:SF1">
    <property type="entry name" value="PROPHAGE BACTOPRENOL-LINKED GLUCOSE TRANSLOCASE HOMOLOG"/>
    <property type="match status" value="1"/>
</dbReference>
<evidence type="ECO:0000256" key="5">
    <source>
        <dbReference type="ARBA" id="ARBA00023136"/>
    </source>
</evidence>
<dbReference type="OrthoDB" id="3828151at2"/>
<evidence type="ECO:0000313" key="8">
    <source>
        <dbReference type="EMBL" id="APT85633.1"/>
    </source>
</evidence>
<evidence type="ECO:0000313" key="9">
    <source>
        <dbReference type="Proteomes" id="UP000185478"/>
    </source>
</evidence>
<feature type="transmembrane region" description="Helical" evidence="6">
    <location>
        <begin position="40"/>
        <end position="57"/>
    </location>
</feature>
<dbReference type="InterPro" id="IPR051401">
    <property type="entry name" value="GtrA_CellWall_Glycosyl"/>
</dbReference>
<keyword evidence="3 6" id="KW-0812">Transmembrane</keyword>
<feature type="transmembrane region" description="Helical" evidence="6">
    <location>
        <begin position="69"/>
        <end position="89"/>
    </location>
</feature>
<dbReference type="EMBL" id="CP009245">
    <property type="protein sequence ID" value="APT85633.1"/>
    <property type="molecule type" value="Genomic_DNA"/>
</dbReference>
<comment type="similarity">
    <text evidence="2">Belongs to the GtrA family.</text>
</comment>
<name>A0A1L7CIN1_9CORY</name>
<comment type="subcellular location">
    <subcellularLocation>
        <location evidence="1">Membrane</location>
        <topology evidence="1">Multi-pass membrane protein</topology>
    </subcellularLocation>
</comment>
<feature type="transmembrane region" description="Helical" evidence="6">
    <location>
        <begin position="95"/>
        <end position="114"/>
    </location>
</feature>
<dbReference type="GO" id="GO:0000271">
    <property type="term" value="P:polysaccharide biosynthetic process"/>
    <property type="evidence" value="ECO:0007669"/>
    <property type="project" value="InterPro"/>
</dbReference>
<organism evidence="8 9">
    <name type="scientific">Corynebacterium aquilae DSM 44791</name>
    <dbReference type="NCBI Taxonomy" id="1431546"/>
    <lineage>
        <taxon>Bacteria</taxon>
        <taxon>Bacillati</taxon>
        <taxon>Actinomycetota</taxon>
        <taxon>Actinomycetes</taxon>
        <taxon>Mycobacteriales</taxon>
        <taxon>Corynebacteriaceae</taxon>
        <taxon>Corynebacterium</taxon>
    </lineage>
</organism>
<reference evidence="8 9" key="1">
    <citation type="submission" date="2014-08" db="EMBL/GenBank/DDBJ databases">
        <title>Complete genome sequence of Corynebacterium aquilae S-613T(T) (=DSM 44791(T)), isolated from the choana of a healthy golden eagle.</title>
        <authorList>
            <person name="Ruckert C."/>
            <person name="Albersmeier A."/>
            <person name="Winkler A."/>
            <person name="Kalinowski J."/>
        </authorList>
    </citation>
    <scope>NUCLEOTIDE SEQUENCE [LARGE SCALE GENOMIC DNA]</scope>
    <source>
        <strain evidence="8 9">S-613</strain>
    </source>
</reference>
<dbReference type="Pfam" id="PF04138">
    <property type="entry name" value="GtrA_DPMS_TM"/>
    <property type="match status" value="1"/>
</dbReference>
<evidence type="ECO:0000256" key="1">
    <source>
        <dbReference type="ARBA" id="ARBA00004141"/>
    </source>
</evidence>
<dbReference type="STRING" id="1431546.CAQU_11935"/>
<feature type="domain" description="GtrA/DPMS transmembrane" evidence="7">
    <location>
        <begin position="7"/>
        <end position="120"/>
    </location>
</feature>
<evidence type="ECO:0000256" key="2">
    <source>
        <dbReference type="ARBA" id="ARBA00009399"/>
    </source>
</evidence>
<keyword evidence="9" id="KW-1185">Reference proteome</keyword>
<keyword evidence="4 6" id="KW-1133">Transmembrane helix</keyword>